<name>A0A5C5WBE2_9BACT</name>
<feature type="region of interest" description="Disordered" evidence="1">
    <location>
        <begin position="972"/>
        <end position="1112"/>
    </location>
</feature>
<dbReference type="OrthoDB" id="221248at2"/>
<feature type="compositionally biased region" description="Polar residues" evidence="1">
    <location>
        <begin position="1070"/>
        <end position="1086"/>
    </location>
</feature>
<feature type="region of interest" description="Disordered" evidence="1">
    <location>
        <begin position="631"/>
        <end position="699"/>
    </location>
</feature>
<evidence type="ECO:0000313" key="3">
    <source>
        <dbReference type="EMBL" id="TWT48188.1"/>
    </source>
</evidence>
<protein>
    <submittedName>
        <fullName evidence="3">Uncharacterized protein</fullName>
    </submittedName>
</protein>
<feature type="compositionally biased region" description="Low complexity" evidence="1">
    <location>
        <begin position="634"/>
        <end position="646"/>
    </location>
</feature>
<evidence type="ECO:0000313" key="4">
    <source>
        <dbReference type="Proteomes" id="UP000316598"/>
    </source>
</evidence>
<feature type="compositionally biased region" description="Basic and acidic residues" evidence="1">
    <location>
        <begin position="738"/>
        <end position="750"/>
    </location>
</feature>
<keyword evidence="4" id="KW-1185">Reference proteome</keyword>
<feature type="transmembrane region" description="Helical" evidence="2">
    <location>
        <begin position="38"/>
        <end position="57"/>
    </location>
</feature>
<feature type="compositionally biased region" description="Basic and acidic residues" evidence="1">
    <location>
        <begin position="762"/>
        <end position="780"/>
    </location>
</feature>
<feature type="compositionally biased region" description="Polar residues" evidence="1">
    <location>
        <begin position="1008"/>
        <end position="1034"/>
    </location>
</feature>
<feature type="region of interest" description="Disordered" evidence="1">
    <location>
        <begin position="505"/>
        <end position="528"/>
    </location>
</feature>
<organism evidence="3 4">
    <name type="scientific">Rubripirellula amarantea</name>
    <dbReference type="NCBI Taxonomy" id="2527999"/>
    <lineage>
        <taxon>Bacteria</taxon>
        <taxon>Pseudomonadati</taxon>
        <taxon>Planctomycetota</taxon>
        <taxon>Planctomycetia</taxon>
        <taxon>Pirellulales</taxon>
        <taxon>Pirellulaceae</taxon>
        <taxon>Rubripirellula</taxon>
    </lineage>
</organism>
<feature type="compositionally biased region" description="Polar residues" evidence="1">
    <location>
        <begin position="977"/>
        <end position="1002"/>
    </location>
</feature>
<feature type="region of interest" description="Disordered" evidence="1">
    <location>
        <begin position="738"/>
        <end position="872"/>
    </location>
</feature>
<evidence type="ECO:0000256" key="1">
    <source>
        <dbReference type="SAM" id="MobiDB-lite"/>
    </source>
</evidence>
<reference evidence="3 4" key="1">
    <citation type="submission" date="2019-02" db="EMBL/GenBank/DDBJ databases">
        <title>Deep-cultivation of Planctomycetes and their phenomic and genomic characterization uncovers novel biology.</title>
        <authorList>
            <person name="Wiegand S."/>
            <person name="Jogler M."/>
            <person name="Boedeker C."/>
            <person name="Pinto D."/>
            <person name="Vollmers J."/>
            <person name="Rivas-Marin E."/>
            <person name="Kohn T."/>
            <person name="Peeters S.H."/>
            <person name="Heuer A."/>
            <person name="Rast P."/>
            <person name="Oberbeckmann S."/>
            <person name="Bunk B."/>
            <person name="Jeske O."/>
            <person name="Meyerdierks A."/>
            <person name="Storesund J.E."/>
            <person name="Kallscheuer N."/>
            <person name="Luecker S."/>
            <person name="Lage O.M."/>
            <person name="Pohl T."/>
            <person name="Merkel B.J."/>
            <person name="Hornburger P."/>
            <person name="Mueller R.-W."/>
            <person name="Bruemmer F."/>
            <person name="Labrenz M."/>
            <person name="Spormann A.M."/>
            <person name="Op Den Camp H."/>
            <person name="Overmann J."/>
            <person name="Amann R."/>
            <person name="Jetten M.S.M."/>
            <person name="Mascher T."/>
            <person name="Medema M.H."/>
            <person name="Devos D.P."/>
            <person name="Kaster A.-K."/>
            <person name="Ovreas L."/>
            <person name="Rohde M."/>
            <person name="Galperin M.Y."/>
            <person name="Jogler C."/>
        </authorList>
    </citation>
    <scope>NUCLEOTIDE SEQUENCE [LARGE SCALE GENOMIC DNA]</scope>
    <source>
        <strain evidence="3 4">Pla22</strain>
    </source>
</reference>
<gene>
    <name evidence="3" type="ORF">Pla22_51890</name>
</gene>
<dbReference type="EMBL" id="SJPI01000004">
    <property type="protein sequence ID" value="TWT48188.1"/>
    <property type="molecule type" value="Genomic_DNA"/>
</dbReference>
<dbReference type="AlphaFoldDB" id="A0A5C5WBE2"/>
<keyword evidence="2" id="KW-0472">Membrane</keyword>
<dbReference type="RefSeq" id="WP_146517585.1">
    <property type="nucleotide sequence ID" value="NZ_SJPI01000004.1"/>
</dbReference>
<accession>A0A5C5WBE2</accession>
<feature type="transmembrane region" description="Helical" evidence="2">
    <location>
        <begin position="152"/>
        <end position="170"/>
    </location>
</feature>
<feature type="compositionally biased region" description="Acidic residues" evidence="1">
    <location>
        <begin position="858"/>
        <end position="867"/>
    </location>
</feature>
<feature type="compositionally biased region" description="Low complexity" evidence="1">
    <location>
        <begin position="842"/>
        <end position="851"/>
    </location>
</feature>
<feature type="compositionally biased region" description="Low complexity" evidence="1">
    <location>
        <begin position="1035"/>
        <end position="1069"/>
    </location>
</feature>
<proteinExistence type="predicted"/>
<sequence>MSKAKKIPASMDTSTNEALGRRIRPVTSRLRKMRFWRTWTVAALALAAIGMLILQFASFTPQTFYTILVLGITFFAITLVWAARSYRDVKGVASRIEKRFPSLDQRLITAVDQRGDELGYLQQKVIREARDHSRANAWPDVVSKAKLFWSRMLGLASTAFLGLVLASLSVSEAKMQASASIDRTIPLNGVEILPGNTEVERGSAVIVTARFGQDFEPSSIPTDGELVGKSNDGSTFSIPMRRNLGDPVLAALLSSAESTFDYQIKTPIWQSDTYHVEVFDYPAMLRSDASLDYPSYTSLEDKTIQDTVRVSAVRGTKVTWVCRLNKSVELAELVEAKSQNVVVMDIGDDQTASVTMTLEYSGTYVLRLVDDLGRENKVDSRLTMKVLDNGVPKIELIAGGDASVSPLQEFLVRAKLQDDFGLVAAGLSYTLGSNSPVDISFKKDLDSDSKDFQVVETTIDLEKLEAQEDQLLTYHLWADDIGPEGSQRRIQGDIYFADVRPFEQIFRKGDPPPGGESPPSQGEQQAGELAELQKEIISATWKLIGRTSREKDSPEFDADVQVVAQSQSDALDMLAELQQKLNDSRSKEIAEQIESDMTDAVSRLTEADLAAAQSSEQAAYGGLLKLRSREFNVSRQKQQSQGSSSKSRNKQKQLDELELDQDENRYETQSQAQKSAEQEQAKANRQVMNRLKELSRRQTDLNRVLAELQTAIRKAETEEEREEIERRLKRLREQQKEMLRDMDELAERMEQQSQQSGDENADSQKAELQKAREDVRKAGEAIENEDPGSALASGAKAGERLEQLRDEIREASAGQFDEGLRQMQSEAEELQERQEKIAEQLANNQDNDQQAGLRAGDESDEIAEEIDQQSNRLKQLTDDMQAMVEQAEATEPLLAEKLYDGFKAVQKQEVETRLQQAKQLNELGFDRQAREAESMAREGINQLKQAIDDSAKSVLGSSEKALQEALATLERLEDQIAGQQSSDSNDGGNQPAEAQQASNTEPNDTEPNDTQPSNSSQNGPPQASPEQSNSQQPGNSASQNPQSQTSQQGSPRQGSQPGQPGSQPSSPNNDQRPSVINQLAANNESGPASPVTGDGFREFSDSLRDVEEMVDRPELKSRAAQIRDRTREMRVDYRRNSKAPSTDKMEELIATPLRELRRDVAEELMRRSAERNAMVPIDRDPVPNQFNRSLEVYYKRLGISE</sequence>
<feature type="transmembrane region" description="Helical" evidence="2">
    <location>
        <begin position="63"/>
        <end position="83"/>
    </location>
</feature>
<keyword evidence="2" id="KW-0812">Transmembrane</keyword>
<feature type="compositionally biased region" description="Basic and acidic residues" evidence="1">
    <location>
        <begin position="1095"/>
        <end position="1112"/>
    </location>
</feature>
<feature type="compositionally biased region" description="Basic and acidic residues" evidence="1">
    <location>
        <begin position="797"/>
        <end position="810"/>
    </location>
</feature>
<dbReference type="Proteomes" id="UP000316598">
    <property type="component" value="Unassembled WGS sequence"/>
</dbReference>
<feature type="compositionally biased region" description="Basic and acidic residues" evidence="1">
    <location>
        <begin position="690"/>
        <end position="699"/>
    </location>
</feature>
<evidence type="ECO:0000256" key="2">
    <source>
        <dbReference type="SAM" id="Phobius"/>
    </source>
</evidence>
<comment type="caution">
    <text evidence="3">The sequence shown here is derived from an EMBL/GenBank/DDBJ whole genome shotgun (WGS) entry which is preliminary data.</text>
</comment>
<keyword evidence="2" id="KW-1133">Transmembrane helix</keyword>